<dbReference type="PANTHER" id="PTHR12975">
    <property type="entry name" value="TRANSPORT PROTEIN TRAPP"/>
    <property type="match status" value="1"/>
</dbReference>
<dbReference type="InterPro" id="IPR058541">
    <property type="entry name" value="Ig_TPPC8_1st"/>
</dbReference>
<evidence type="ECO:0000313" key="4">
    <source>
        <dbReference type="EMBL" id="GMH29958.1"/>
    </source>
</evidence>
<protein>
    <recommendedName>
        <fullName evidence="6">Trafficking protein particle complex subunit 8</fullName>
    </recommendedName>
</protein>
<gene>
    <name evidence="4" type="ORF">Nepgr_031801</name>
</gene>
<dbReference type="Gene3D" id="1.25.40.10">
    <property type="entry name" value="Tetratricopeptide repeat domain"/>
    <property type="match status" value="1"/>
</dbReference>
<accession>A0AAD3THE7</accession>
<dbReference type="Proteomes" id="UP001279734">
    <property type="component" value="Unassembled WGS sequence"/>
</dbReference>
<dbReference type="InterPro" id="IPR058538">
    <property type="entry name" value="Ig_TPPC8_2nd"/>
</dbReference>
<sequence length="1296" mass="146214">MVDPANTALGKMLTEEITPVVMVLRTSLVEETCQKNGLSFIKMLTPFSVFDNIDVPVRTASDQPYRLQKFKLRFFYASDIQKPNLQAAKERLEKVITEAGEKDTSDYCSELANVEKGLTISESELSPSWFQVFNKELAFTSSFSDHEAFDHPVACLLVVSSKDEEPVNKFVDLFNTNQLPSILSDGVMDPKVLKQYLLLHDNQDEMPDKASKILSEMKSTFGSSDCRLLCINSLQDGLLENENNPWSSYNLDASLAQHLGCFLSVDDIDEIKLLIQDLSAKHIIPHMEQKIRILNQQVSSTRKGFRNQIKNLWWRKGKEDAPDTPNGPVYTYNSIESQIRVLGDYAFMLRDYELALSNYRLISMDYKLDKAWKRYAGVQEMMGLTYFMLDHSRKEAEYCMENAFSTYLKVGAHGQQNSIRCGLWWAELLKARDQYKEAAIVYFRISSEDPLQSAVMLEQASYCYLLMEPPMFRKYGFHRVLSGDSYEKCDQVKHAIRTYRSALSVFKGSSWSLIRDHTHFQLGKWFASLGMFDAAIKHMLEILACEHQSKAVQELFLQDFILLVQKTGKTLEVWGLQLPIIKLSLLRVIFEDHRTYASPAAVGIRESLWRSLEEDMIPLLSTAKSNWLELQTKLVSKKHKESNICVAGEAIKVDIGFKNPLQIPISISNVSLICKHSASSDSTEVDELNSAANELSSVADGQIDEDLTKLISRDEGNAENYSFTLSEAEFSLSGGETLVVQLTVTPRVEGILNIVGVKWKLSGCVVGFQSFKIDHTKNTAAKGRIKHKLSPSDEMRFLVVKSLPRLEGFIHHFPTKSYHGELHRLVLELKNQSNFPVKNMKMKISHPRFLLVGDREVKNSESAACLIRGKSERSGVSVSSEEAASLFNFPEDSVIHGEEPLLWSLWLRAAVLGSISLCMTIYYELEDISTIMRYRILRMCYNLEVLPSIVVSFKISHCPLRLQEVLVCMNVVNKTSSESFQIHQLSAVGNQWELTMLQSMDIPLHSVTPGQSLSCFFKLENVRERLTSEDKVVLDGIRRSHVRLGTQGGKQELFDTISSLVADFHHQERFHQGMSDQGHPDAVDFVLIFQPHNKSQDQHLLEYSRLFTHHVCHCSVVSRSPIDWVMDGPQIIHHDFTMSFCKINLRMTIHNSLDAALSVHINTYDKTASSITSQSSDSTGITSENKTGWHDLSLANDVKQSSDILGSQFAKQVSPESVSPFIWSGSSSTSVDLGPLSTAEVPLQICMFAPGVYDISSYQLNWNLHVSNNQSPGTLSEQSLGTCAGSPFYLTVLQST</sequence>
<reference evidence="4" key="1">
    <citation type="submission" date="2023-05" db="EMBL/GenBank/DDBJ databases">
        <title>Nepenthes gracilis genome sequencing.</title>
        <authorList>
            <person name="Fukushima K."/>
        </authorList>
    </citation>
    <scope>NUCLEOTIDE SEQUENCE</scope>
    <source>
        <strain evidence="4">SING2019-196</strain>
    </source>
</reference>
<organism evidence="4 5">
    <name type="scientific">Nepenthes gracilis</name>
    <name type="common">Slender pitcher plant</name>
    <dbReference type="NCBI Taxonomy" id="150966"/>
    <lineage>
        <taxon>Eukaryota</taxon>
        <taxon>Viridiplantae</taxon>
        <taxon>Streptophyta</taxon>
        <taxon>Embryophyta</taxon>
        <taxon>Tracheophyta</taxon>
        <taxon>Spermatophyta</taxon>
        <taxon>Magnoliopsida</taxon>
        <taxon>eudicotyledons</taxon>
        <taxon>Gunneridae</taxon>
        <taxon>Pentapetalae</taxon>
        <taxon>Caryophyllales</taxon>
        <taxon>Nepenthaceae</taxon>
        <taxon>Nepenthes</taxon>
    </lineage>
</organism>
<dbReference type="EMBL" id="BSYO01000037">
    <property type="protein sequence ID" value="GMH29958.1"/>
    <property type="molecule type" value="Genomic_DNA"/>
</dbReference>
<dbReference type="Pfam" id="PF24544">
    <property type="entry name" value="Ig_TPPC8_2nd"/>
    <property type="match status" value="1"/>
</dbReference>
<evidence type="ECO:0000259" key="2">
    <source>
        <dbReference type="Pfam" id="PF24544"/>
    </source>
</evidence>
<evidence type="ECO:0000259" key="1">
    <source>
        <dbReference type="Pfam" id="PF24542"/>
    </source>
</evidence>
<dbReference type="PANTHER" id="PTHR12975:SF6">
    <property type="entry name" value="TRAFFICKING PROTEIN PARTICLE COMPLEX SUBUNIT 8"/>
    <property type="match status" value="1"/>
</dbReference>
<evidence type="ECO:0000259" key="3">
    <source>
        <dbReference type="Pfam" id="PF24545"/>
    </source>
</evidence>
<evidence type="ECO:0000313" key="5">
    <source>
        <dbReference type="Proteomes" id="UP001279734"/>
    </source>
</evidence>
<dbReference type="GO" id="GO:1990072">
    <property type="term" value="C:TRAPPIII protein complex"/>
    <property type="evidence" value="ECO:0007669"/>
    <property type="project" value="TreeGrafter"/>
</dbReference>
<dbReference type="Pfam" id="PF12739">
    <property type="entry name" value="TRAPPC-Trs85"/>
    <property type="match status" value="1"/>
</dbReference>
<dbReference type="InterPro" id="IPR011990">
    <property type="entry name" value="TPR-like_helical_dom_sf"/>
</dbReference>
<dbReference type="InterPro" id="IPR024420">
    <property type="entry name" value="TRAPP_III_complex_Trs85"/>
</dbReference>
<name>A0AAD3THE7_NEPGR</name>
<comment type="caution">
    <text evidence="4">The sequence shown here is derived from an EMBL/GenBank/DDBJ whole genome shotgun (WGS) entry which is preliminary data.</text>
</comment>
<keyword evidence="5" id="KW-1185">Reference proteome</keyword>
<feature type="domain" description="TPPC8 first Ig-like" evidence="3">
    <location>
        <begin position="607"/>
        <end position="769"/>
    </location>
</feature>
<dbReference type="SUPFAM" id="SSF48452">
    <property type="entry name" value="TPR-like"/>
    <property type="match status" value="1"/>
</dbReference>
<proteinExistence type="predicted"/>
<dbReference type="Pfam" id="PF24542">
    <property type="entry name" value="Ig_TPPC8_C"/>
    <property type="match status" value="1"/>
</dbReference>
<feature type="domain" description="TPPC8 second Ig-like" evidence="2">
    <location>
        <begin position="820"/>
        <end position="937"/>
    </location>
</feature>
<dbReference type="Pfam" id="PF24545">
    <property type="entry name" value="Ig_TPPC8_1st"/>
    <property type="match status" value="1"/>
</dbReference>
<dbReference type="InterPro" id="IPR057651">
    <property type="entry name" value="Ig_TPPC8_C"/>
</dbReference>
<evidence type="ECO:0008006" key="6">
    <source>
        <dbReference type="Google" id="ProtNLM"/>
    </source>
</evidence>
<feature type="domain" description="TPPC8 C-terminal Ig-like" evidence="1">
    <location>
        <begin position="1129"/>
        <end position="1259"/>
    </location>
</feature>